<feature type="compositionally biased region" description="Low complexity" evidence="1">
    <location>
        <begin position="66"/>
        <end position="80"/>
    </location>
</feature>
<proteinExistence type="predicted"/>
<gene>
    <name evidence="2" type="ORF">SMAR0320_LOCUS4650</name>
</gene>
<sequence>MFSTPKTTTNTDGVVHSTCPSPPRPNTNFASIPSSVGLPLPTSSSDFQPSSVLRRRPAPLLSISSTFSSSMASDAPSLALTYDDEDESSSSSSSDNEQEFFLSAPAVARPILHYDRAVAVRNNNIVNVVPQGRYPVIRLQPRRSSS</sequence>
<reference evidence="2" key="1">
    <citation type="submission" date="2021-01" db="EMBL/GenBank/DDBJ databases">
        <authorList>
            <person name="Corre E."/>
            <person name="Pelletier E."/>
            <person name="Niang G."/>
            <person name="Scheremetjew M."/>
            <person name="Finn R."/>
            <person name="Kale V."/>
            <person name="Holt S."/>
            <person name="Cochrane G."/>
            <person name="Meng A."/>
            <person name="Brown T."/>
            <person name="Cohen L."/>
        </authorList>
    </citation>
    <scope>NUCLEOTIDE SEQUENCE</scope>
    <source>
        <strain evidence="2">SM1012Den-03</strain>
    </source>
</reference>
<protein>
    <submittedName>
        <fullName evidence="2">Uncharacterized protein</fullName>
    </submittedName>
</protein>
<dbReference type="EMBL" id="HBGZ01006609">
    <property type="protein sequence ID" value="CAD9584572.1"/>
    <property type="molecule type" value="Transcribed_RNA"/>
</dbReference>
<evidence type="ECO:0000313" key="2">
    <source>
        <dbReference type="EMBL" id="CAD9584572.1"/>
    </source>
</evidence>
<organism evidence="2">
    <name type="scientific">Skeletonema marinoi</name>
    <dbReference type="NCBI Taxonomy" id="267567"/>
    <lineage>
        <taxon>Eukaryota</taxon>
        <taxon>Sar</taxon>
        <taxon>Stramenopiles</taxon>
        <taxon>Ochrophyta</taxon>
        <taxon>Bacillariophyta</taxon>
        <taxon>Coscinodiscophyceae</taxon>
        <taxon>Thalassiosirophycidae</taxon>
        <taxon>Thalassiosirales</taxon>
        <taxon>Skeletonemataceae</taxon>
        <taxon>Skeletonema</taxon>
        <taxon>Skeletonema marinoi-dohrnii complex</taxon>
    </lineage>
</organism>
<feature type="region of interest" description="Disordered" evidence="1">
    <location>
        <begin position="1"/>
        <end position="35"/>
    </location>
</feature>
<feature type="compositionally biased region" description="Polar residues" evidence="1">
    <location>
        <begin position="1"/>
        <end position="12"/>
    </location>
</feature>
<dbReference type="AlphaFoldDB" id="A0A7S2KT27"/>
<evidence type="ECO:0000256" key="1">
    <source>
        <dbReference type="SAM" id="MobiDB-lite"/>
    </source>
</evidence>
<feature type="region of interest" description="Disordered" evidence="1">
    <location>
        <begin position="66"/>
        <end position="99"/>
    </location>
</feature>
<name>A0A7S2KT27_9STRA</name>
<accession>A0A7S2KT27</accession>